<reference evidence="2 3" key="1">
    <citation type="submission" date="2018-01" db="EMBL/GenBank/DDBJ databases">
        <title>Draft genome sequence of Sphaerisporangium sp. 7K107.</title>
        <authorList>
            <person name="Sahin N."/>
            <person name="Saygin H."/>
            <person name="Ay H."/>
        </authorList>
    </citation>
    <scope>NUCLEOTIDE SEQUENCE [LARGE SCALE GENOMIC DNA]</scope>
    <source>
        <strain evidence="2 3">7K107</strain>
    </source>
</reference>
<dbReference type="Proteomes" id="UP000248544">
    <property type="component" value="Unassembled WGS sequence"/>
</dbReference>
<protein>
    <submittedName>
        <fullName evidence="2">Uncharacterized protein</fullName>
    </submittedName>
</protein>
<accession>A0A2W2EJ13</accession>
<gene>
    <name evidence="2" type="ORF">C1I98_38815</name>
</gene>
<feature type="compositionally biased region" description="Basic and acidic residues" evidence="1">
    <location>
        <begin position="1"/>
        <end position="22"/>
    </location>
</feature>
<evidence type="ECO:0000313" key="2">
    <source>
        <dbReference type="EMBL" id="PZG16889.1"/>
    </source>
</evidence>
<organism evidence="2 3">
    <name type="scientific">Spongiactinospora gelatinilytica</name>
    <dbReference type="NCBI Taxonomy" id="2666298"/>
    <lineage>
        <taxon>Bacteria</taxon>
        <taxon>Bacillati</taxon>
        <taxon>Actinomycetota</taxon>
        <taxon>Actinomycetes</taxon>
        <taxon>Streptosporangiales</taxon>
        <taxon>Streptosporangiaceae</taxon>
        <taxon>Spongiactinospora</taxon>
    </lineage>
</organism>
<evidence type="ECO:0000313" key="3">
    <source>
        <dbReference type="Proteomes" id="UP000248544"/>
    </source>
</evidence>
<dbReference type="AlphaFoldDB" id="A0A2W2EJ13"/>
<keyword evidence="3" id="KW-1185">Reference proteome</keyword>
<name>A0A2W2EJ13_9ACTN</name>
<proteinExistence type="predicted"/>
<feature type="non-terminal residue" evidence="2">
    <location>
        <position position="84"/>
    </location>
</feature>
<comment type="caution">
    <text evidence="2">The sequence shown here is derived from an EMBL/GenBank/DDBJ whole genome shotgun (WGS) entry which is preliminary data.</text>
</comment>
<sequence>MGRHPPQRDRRQPGRQRADRSRPGQGRGRRAGRLGCRWHSPLRNVGHIGHIARGVLVVRLSARRLVGGVDVAHPGHGLAPPARG</sequence>
<dbReference type="EMBL" id="POUA01000717">
    <property type="protein sequence ID" value="PZG16889.1"/>
    <property type="molecule type" value="Genomic_DNA"/>
</dbReference>
<feature type="region of interest" description="Disordered" evidence="1">
    <location>
        <begin position="1"/>
        <end position="34"/>
    </location>
</feature>
<evidence type="ECO:0000256" key="1">
    <source>
        <dbReference type="SAM" id="MobiDB-lite"/>
    </source>
</evidence>